<comment type="caution">
    <text evidence="2">The sequence shown here is derived from an EMBL/GenBank/DDBJ whole genome shotgun (WGS) entry which is preliminary data.</text>
</comment>
<accession>A0A1Y1XJ86</accession>
<evidence type="ECO:0000256" key="1">
    <source>
        <dbReference type="SAM" id="MobiDB-lite"/>
    </source>
</evidence>
<dbReference type="InParanoid" id="A0A1Y1XJ86"/>
<organism evidence="2 4">
    <name type="scientific">Basidiobolus meristosporus CBS 931.73</name>
    <dbReference type="NCBI Taxonomy" id="1314790"/>
    <lineage>
        <taxon>Eukaryota</taxon>
        <taxon>Fungi</taxon>
        <taxon>Fungi incertae sedis</taxon>
        <taxon>Zoopagomycota</taxon>
        <taxon>Entomophthoromycotina</taxon>
        <taxon>Basidiobolomycetes</taxon>
        <taxon>Basidiobolales</taxon>
        <taxon>Basidiobolaceae</taxon>
        <taxon>Basidiobolus</taxon>
    </lineage>
</organism>
<keyword evidence="4" id="KW-1185">Reference proteome</keyword>
<sequence>MDVNEGKDEGEGEDSIDDTSTQPESSYNMTNCNIADMQPRQALLDRVNAHSSSDADALSNSNQFDQAQIIITQPATRSHVGRQKYKRSAHKCFKNRYIE</sequence>
<reference evidence="2 4" key="1">
    <citation type="submission" date="2016-07" db="EMBL/GenBank/DDBJ databases">
        <title>Pervasive Adenine N6-methylation of Active Genes in Fungi.</title>
        <authorList>
            <consortium name="DOE Joint Genome Institute"/>
            <person name="Mondo S.J."/>
            <person name="Dannebaum R.O."/>
            <person name="Kuo R.C."/>
            <person name="Labutti K."/>
            <person name="Haridas S."/>
            <person name="Kuo A."/>
            <person name="Salamov A."/>
            <person name="Ahrendt S.R."/>
            <person name="Lipzen A."/>
            <person name="Sullivan W."/>
            <person name="Andreopoulos W.B."/>
            <person name="Clum A."/>
            <person name="Lindquist E."/>
            <person name="Daum C."/>
            <person name="Ramamoorthy G.K."/>
            <person name="Gryganskyi A."/>
            <person name="Culley D."/>
            <person name="Magnuson J.K."/>
            <person name="James T.Y."/>
            <person name="O'Malley M.A."/>
            <person name="Stajich J.E."/>
            <person name="Spatafora J.W."/>
            <person name="Visel A."/>
            <person name="Grigoriev I.V."/>
        </authorList>
    </citation>
    <scope>NUCLEOTIDE SEQUENCE [LARGE SCALE GENOMIC DNA]</scope>
    <source>
        <strain evidence="2 4">CBS 931.73</strain>
    </source>
</reference>
<name>A0A1Y1XJ86_9FUNG</name>
<gene>
    <name evidence="3" type="ORF">K493DRAFT_359249</name>
    <name evidence="2" type="ORF">K493DRAFT_360311</name>
</gene>
<feature type="region of interest" description="Disordered" evidence="1">
    <location>
        <begin position="1"/>
        <end position="34"/>
    </location>
</feature>
<feature type="compositionally biased region" description="Polar residues" evidence="1">
    <location>
        <begin position="18"/>
        <end position="33"/>
    </location>
</feature>
<evidence type="ECO:0000313" key="4">
    <source>
        <dbReference type="Proteomes" id="UP000193498"/>
    </source>
</evidence>
<dbReference type="AlphaFoldDB" id="A0A1Y1XJ86"/>
<evidence type="ECO:0000313" key="3">
    <source>
        <dbReference type="EMBL" id="ORX88640.1"/>
    </source>
</evidence>
<proteinExistence type="predicted"/>
<protein>
    <submittedName>
        <fullName evidence="2">Uncharacterized protein</fullName>
    </submittedName>
</protein>
<dbReference type="EMBL" id="MCFE01000512">
    <property type="protein sequence ID" value="ORX88640.1"/>
    <property type="molecule type" value="Genomic_DNA"/>
</dbReference>
<evidence type="ECO:0000313" key="2">
    <source>
        <dbReference type="EMBL" id="ORX85811.1"/>
    </source>
</evidence>
<dbReference type="EMBL" id="MCFE01000584">
    <property type="protein sequence ID" value="ORX85811.1"/>
    <property type="molecule type" value="Genomic_DNA"/>
</dbReference>
<dbReference type="Proteomes" id="UP000193498">
    <property type="component" value="Unassembled WGS sequence"/>
</dbReference>